<dbReference type="UniPathway" id="UPA00655">
    <property type="reaction ID" value="UER00711"/>
</dbReference>
<dbReference type="GO" id="GO:0005524">
    <property type="term" value="F:ATP binding"/>
    <property type="evidence" value="ECO:0007669"/>
    <property type="project" value="UniProtKB-UniRule"/>
</dbReference>
<evidence type="ECO:0000256" key="6">
    <source>
        <dbReference type="ARBA" id="ARBA00022723"/>
    </source>
</evidence>
<dbReference type="PANTHER" id="PTHR48095:SF2">
    <property type="entry name" value="BIOTIN CARBOXYLASE, CHLOROPLASTIC"/>
    <property type="match status" value="1"/>
</dbReference>
<evidence type="ECO:0000259" key="15">
    <source>
        <dbReference type="PROSITE" id="PS50979"/>
    </source>
</evidence>
<keyword evidence="5 13" id="KW-0436">Ligase</keyword>
<keyword evidence="13" id="KW-0276">Fatty acid metabolism</keyword>
<evidence type="ECO:0000256" key="2">
    <source>
        <dbReference type="ARBA" id="ARBA00004956"/>
    </source>
</evidence>
<dbReference type="PROSITE" id="PS50979">
    <property type="entry name" value="BC"/>
    <property type="match status" value="1"/>
</dbReference>
<protein>
    <recommendedName>
        <fullName evidence="4 13">Biotin carboxylase</fullName>
        <ecNumber evidence="4 13">6.3.4.14</ecNumber>
    </recommendedName>
    <alternativeName>
        <fullName evidence="13">Acetyl-coenzyme A carboxylase biotin carboxylase subunit A</fullName>
    </alternativeName>
</protein>
<dbReference type="eggNOG" id="COG0439">
    <property type="taxonomic scope" value="Bacteria"/>
</dbReference>
<dbReference type="EMBL" id="AM746676">
    <property type="protein sequence ID" value="CAN94082.1"/>
    <property type="molecule type" value="Genomic_DNA"/>
</dbReference>
<dbReference type="InterPro" id="IPR005482">
    <property type="entry name" value="Biotin_COase_C"/>
</dbReference>
<dbReference type="PANTHER" id="PTHR48095">
    <property type="entry name" value="PYRUVATE CARBOXYLASE SUBUNIT A"/>
    <property type="match status" value="1"/>
</dbReference>
<sequence length="448" mass="48879">MFQKILIANRGEIAMRVIRACRLLGIRTVAIHSEADAAALHVRFADEAVCVGPAEASKSYLNIPQIIAAAEVTGADAIHPGYGFLSENAKFAELCKKCRLTFIGPTAEAMRTWGDKVSAREVAKRFGIPMLSGTGVLKSAADAAEQADRVGYPVILKASGGGGGRGMRIVREASEVQRSFEIATQEALSGFKNPDVYLERYVEAPRHIEFQVLADQHGGVWTLGERECSLQRRHQKVMEESPSPAMDNEKRSRMGDILRAAILETGYTGLGTLEFLMDERGELFFMEMNTRVQVEHPVTEMVTGVDLVAQQILAAAGERLSLPDTRPWSFRGHAIECRINAEDARSFVPWPGLITEYHSPGGVGIRVDSGVYGGFRVPSSYDSLVAKVIAHGANRAEAIARLRCALDEFIIGGIRTNIPLHQALLRDPEVVAGNISTHTIERVVSQGF</sequence>
<comment type="catalytic activity">
    <reaction evidence="11 13">
        <text>N(6)-biotinyl-L-lysyl-[protein] + hydrogencarbonate + ATP = N(6)-carboxybiotinyl-L-lysyl-[protein] + ADP + phosphate + H(+)</text>
        <dbReference type="Rhea" id="RHEA:13501"/>
        <dbReference type="Rhea" id="RHEA-COMP:10505"/>
        <dbReference type="Rhea" id="RHEA-COMP:10506"/>
        <dbReference type="ChEBI" id="CHEBI:15378"/>
        <dbReference type="ChEBI" id="CHEBI:17544"/>
        <dbReference type="ChEBI" id="CHEBI:30616"/>
        <dbReference type="ChEBI" id="CHEBI:43474"/>
        <dbReference type="ChEBI" id="CHEBI:83144"/>
        <dbReference type="ChEBI" id="CHEBI:83145"/>
        <dbReference type="ChEBI" id="CHEBI:456216"/>
        <dbReference type="EC" id="6.3.4.14"/>
    </reaction>
</comment>
<dbReference type="Gene3D" id="3.30.470.20">
    <property type="entry name" value="ATP-grasp fold, B domain"/>
    <property type="match status" value="1"/>
</dbReference>
<organism evidence="16 17">
    <name type="scientific">Sorangium cellulosum (strain So ce56)</name>
    <name type="common">Polyangium cellulosum (strain So ce56)</name>
    <dbReference type="NCBI Taxonomy" id="448385"/>
    <lineage>
        <taxon>Bacteria</taxon>
        <taxon>Pseudomonadati</taxon>
        <taxon>Myxococcota</taxon>
        <taxon>Polyangia</taxon>
        <taxon>Polyangiales</taxon>
        <taxon>Polyangiaceae</taxon>
        <taxon>Sorangium</taxon>
    </lineage>
</organism>
<dbReference type="FunFam" id="3.40.50.20:FF:000010">
    <property type="entry name" value="Propionyl-CoA carboxylase subunit alpha"/>
    <property type="match status" value="1"/>
</dbReference>
<dbReference type="InterPro" id="IPR011054">
    <property type="entry name" value="Rudment_hybrid_motif"/>
</dbReference>
<keyword evidence="17" id="KW-1185">Reference proteome</keyword>
<dbReference type="InterPro" id="IPR005479">
    <property type="entry name" value="CPAse_ATP-bd"/>
</dbReference>
<dbReference type="BioCyc" id="SCEL448385:SCE_RS20110-MONOMER"/>
<reference evidence="16 17" key="1">
    <citation type="journal article" date="2007" name="Nat. Biotechnol.">
        <title>Complete genome sequence of the myxobacterium Sorangium cellulosum.</title>
        <authorList>
            <person name="Schneiker S."/>
            <person name="Perlova O."/>
            <person name="Kaiser O."/>
            <person name="Gerth K."/>
            <person name="Alici A."/>
            <person name="Altmeyer M.O."/>
            <person name="Bartels D."/>
            <person name="Bekel T."/>
            <person name="Beyer S."/>
            <person name="Bode E."/>
            <person name="Bode H.B."/>
            <person name="Bolten C.J."/>
            <person name="Choudhuri J.V."/>
            <person name="Doss S."/>
            <person name="Elnakady Y.A."/>
            <person name="Frank B."/>
            <person name="Gaigalat L."/>
            <person name="Goesmann A."/>
            <person name="Groeger C."/>
            <person name="Gross F."/>
            <person name="Jelsbak L."/>
            <person name="Jelsbak L."/>
            <person name="Kalinowski J."/>
            <person name="Kegler C."/>
            <person name="Knauber T."/>
            <person name="Konietzny S."/>
            <person name="Kopp M."/>
            <person name="Krause L."/>
            <person name="Krug D."/>
            <person name="Linke B."/>
            <person name="Mahmud T."/>
            <person name="Martinez-Arias R."/>
            <person name="McHardy A.C."/>
            <person name="Merai M."/>
            <person name="Meyer F."/>
            <person name="Mormann S."/>
            <person name="Munoz-Dorado J."/>
            <person name="Perez J."/>
            <person name="Pradella S."/>
            <person name="Rachid S."/>
            <person name="Raddatz G."/>
            <person name="Rosenau F."/>
            <person name="Rueckert C."/>
            <person name="Sasse F."/>
            <person name="Scharfe M."/>
            <person name="Schuster S.C."/>
            <person name="Suen G."/>
            <person name="Treuner-Lange A."/>
            <person name="Velicer G.J."/>
            <person name="Vorholter F.-J."/>
            <person name="Weissman K.J."/>
            <person name="Welch R.D."/>
            <person name="Wenzel S.C."/>
            <person name="Whitworth D.E."/>
            <person name="Wilhelm S."/>
            <person name="Wittmann C."/>
            <person name="Bloecker H."/>
            <person name="Puehler A."/>
            <person name="Mueller R."/>
        </authorList>
    </citation>
    <scope>NUCLEOTIDE SEQUENCE [LARGE SCALE GENOMIC DNA]</scope>
    <source>
        <strain evidence="17">So ce56</strain>
    </source>
</reference>
<evidence type="ECO:0000259" key="14">
    <source>
        <dbReference type="PROSITE" id="PS50975"/>
    </source>
</evidence>
<dbReference type="Proteomes" id="UP000002139">
    <property type="component" value="Chromosome"/>
</dbReference>
<keyword evidence="9" id="KW-0460">Magnesium</keyword>
<proteinExistence type="predicted"/>
<feature type="domain" description="Biotin carboxylation" evidence="15">
    <location>
        <begin position="1"/>
        <end position="445"/>
    </location>
</feature>
<evidence type="ECO:0000313" key="16">
    <source>
        <dbReference type="EMBL" id="CAN94082.1"/>
    </source>
</evidence>
<dbReference type="Pfam" id="PF02785">
    <property type="entry name" value="Biotin_carb_C"/>
    <property type="match status" value="1"/>
</dbReference>
<evidence type="ECO:0000256" key="7">
    <source>
        <dbReference type="ARBA" id="ARBA00022741"/>
    </source>
</evidence>
<keyword evidence="13" id="KW-0444">Lipid biosynthesis</keyword>
<keyword evidence="6" id="KW-0479">Metal-binding</keyword>
<evidence type="ECO:0000313" key="17">
    <source>
        <dbReference type="Proteomes" id="UP000002139"/>
    </source>
</evidence>
<dbReference type="SMART" id="SM00878">
    <property type="entry name" value="Biotin_carb_C"/>
    <property type="match status" value="1"/>
</dbReference>
<dbReference type="InterPro" id="IPR004549">
    <property type="entry name" value="Acetyl_CoA_COase_biotin_COase"/>
</dbReference>
<comment type="function">
    <text evidence="1 13">This protein is a component of the acetyl coenzyme A carboxylase complex; first, biotin carboxylase catalyzes the carboxylation of the carrier protein and then the transcarboxylase transfers the carboxyl group to form malonyl-CoA.</text>
</comment>
<evidence type="ECO:0000256" key="11">
    <source>
        <dbReference type="ARBA" id="ARBA00048600"/>
    </source>
</evidence>
<dbReference type="InterPro" id="IPR005481">
    <property type="entry name" value="BC-like_N"/>
</dbReference>
<evidence type="ECO:0000256" key="13">
    <source>
        <dbReference type="RuleBase" id="RU365063"/>
    </source>
</evidence>
<dbReference type="STRING" id="448385.sce3922"/>
<dbReference type="RefSeq" id="WP_012236552.1">
    <property type="nucleotide sequence ID" value="NC_010162.1"/>
</dbReference>
<dbReference type="GO" id="GO:0046872">
    <property type="term" value="F:metal ion binding"/>
    <property type="evidence" value="ECO:0007669"/>
    <property type="project" value="UniProtKB-KW"/>
</dbReference>
<evidence type="ECO:0000256" key="4">
    <source>
        <dbReference type="ARBA" id="ARBA00013263"/>
    </source>
</evidence>
<name>A9EQ17_SORC5</name>
<comment type="subunit">
    <text evidence="3 13">Acetyl-CoA carboxylase is a heterohexamer of biotin carboxyl carrier protein, biotin carboxylase and the two subunits of carboxyl transferase in a 2:2 complex.</text>
</comment>
<evidence type="ECO:0000256" key="3">
    <source>
        <dbReference type="ARBA" id="ARBA00011750"/>
    </source>
</evidence>
<dbReference type="SUPFAM" id="SSF51246">
    <property type="entry name" value="Rudiment single hybrid motif"/>
    <property type="match status" value="1"/>
</dbReference>
<evidence type="ECO:0000256" key="12">
    <source>
        <dbReference type="PROSITE-ProRule" id="PRU00409"/>
    </source>
</evidence>
<dbReference type="HOGENOM" id="CLU_000395_3_2_7"/>
<dbReference type="PROSITE" id="PS00866">
    <property type="entry name" value="CPSASE_1"/>
    <property type="match status" value="1"/>
</dbReference>
<evidence type="ECO:0000256" key="9">
    <source>
        <dbReference type="ARBA" id="ARBA00022842"/>
    </source>
</evidence>
<evidence type="ECO:0000256" key="8">
    <source>
        <dbReference type="ARBA" id="ARBA00022840"/>
    </source>
</evidence>
<dbReference type="SUPFAM" id="SSF52440">
    <property type="entry name" value="PreATP-grasp domain"/>
    <property type="match status" value="1"/>
</dbReference>
<dbReference type="PROSITE" id="PS50975">
    <property type="entry name" value="ATP_GRASP"/>
    <property type="match status" value="1"/>
</dbReference>
<evidence type="ECO:0000256" key="1">
    <source>
        <dbReference type="ARBA" id="ARBA00003761"/>
    </source>
</evidence>
<dbReference type="GO" id="GO:0004075">
    <property type="term" value="F:biotin carboxylase activity"/>
    <property type="evidence" value="ECO:0007669"/>
    <property type="project" value="UniProtKB-EC"/>
</dbReference>
<dbReference type="NCBIfam" id="TIGR00514">
    <property type="entry name" value="accC"/>
    <property type="match status" value="1"/>
</dbReference>
<keyword evidence="8 12" id="KW-0067">ATP-binding</keyword>
<keyword evidence="7 12" id="KW-0547">Nucleotide-binding</keyword>
<dbReference type="EC" id="6.3.4.14" evidence="4 13"/>
<accession>A9EQ17</accession>
<gene>
    <name evidence="16" type="primary">accC1</name>
    <name evidence="16" type="ordered locus">sce3922</name>
</gene>
<dbReference type="GO" id="GO:2001295">
    <property type="term" value="P:malonyl-CoA biosynthetic process"/>
    <property type="evidence" value="ECO:0007669"/>
    <property type="project" value="UniProtKB-UniPathway"/>
</dbReference>
<dbReference type="NCBIfam" id="NF006367">
    <property type="entry name" value="PRK08591.1"/>
    <property type="match status" value="1"/>
</dbReference>
<dbReference type="InterPro" id="IPR011764">
    <property type="entry name" value="Biotin_carboxylation_dom"/>
</dbReference>
<dbReference type="Pfam" id="PF00289">
    <property type="entry name" value="Biotin_carb_N"/>
    <property type="match status" value="1"/>
</dbReference>
<dbReference type="KEGG" id="scl:sce3922"/>
<dbReference type="GO" id="GO:0006633">
    <property type="term" value="P:fatty acid biosynthetic process"/>
    <property type="evidence" value="ECO:0007669"/>
    <property type="project" value="UniProtKB-KW"/>
</dbReference>
<keyword evidence="13" id="KW-0443">Lipid metabolism</keyword>
<dbReference type="AlphaFoldDB" id="A9EQ17"/>
<evidence type="ECO:0000256" key="5">
    <source>
        <dbReference type="ARBA" id="ARBA00022598"/>
    </source>
</evidence>
<dbReference type="FunFam" id="3.30.1490.20:FF:000003">
    <property type="entry name" value="acetyl-CoA carboxylase isoform X1"/>
    <property type="match status" value="1"/>
</dbReference>
<evidence type="ECO:0000256" key="10">
    <source>
        <dbReference type="ARBA" id="ARBA00023267"/>
    </source>
</evidence>
<dbReference type="InterPro" id="IPR016185">
    <property type="entry name" value="PreATP-grasp_dom_sf"/>
</dbReference>
<comment type="pathway">
    <text evidence="2 13">Lipid metabolism; malonyl-CoA biosynthesis; malonyl-CoA from acetyl-CoA: step 1/1.</text>
</comment>
<feature type="domain" description="ATP-grasp" evidence="14">
    <location>
        <begin position="120"/>
        <end position="316"/>
    </location>
</feature>
<dbReference type="PROSITE" id="PS00867">
    <property type="entry name" value="CPSASE_2"/>
    <property type="match status" value="1"/>
</dbReference>
<keyword evidence="10 13" id="KW-0092">Biotin</keyword>
<dbReference type="InterPro" id="IPR051602">
    <property type="entry name" value="ACC_Biotin_Carboxylase"/>
</dbReference>
<dbReference type="Pfam" id="PF02786">
    <property type="entry name" value="CPSase_L_D2"/>
    <property type="match status" value="1"/>
</dbReference>
<dbReference type="OrthoDB" id="9769961at2"/>
<dbReference type="SUPFAM" id="SSF56059">
    <property type="entry name" value="Glutathione synthetase ATP-binding domain-like"/>
    <property type="match status" value="1"/>
</dbReference>
<keyword evidence="13" id="KW-0275">Fatty acid biosynthesis</keyword>
<dbReference type="InterPro" id="IPR011761">
    <property type="entry name" value="ATP-grasp"/>
</dbReference>